<keyword evidence="3 8" id="KW-0812">Transmembrane</keyword>
<keyword evidence="5 8" id="KW-0472">Membrane</keyword>
<dbReference type="GO" id="GO:0043190">
    <property type="term" value="C:ATP-binding cassette (ABC) transporter complex"/>
    <property type="evidence" value="ECO:0007669"/>
    <property type="project" value="InterPro"/>
</dbReference>
<dbReference type="GeneID" id="78453953"/>
<gene>
    <name evidence="10" type="primary">opuCC_2</name>
    <name evidence="10" type="ORF">NCTC12112_02675</name>
</gene>
<name>A0AAX2JDY4_9FUSO</name>
<dbReference type="Pfam" id="PF00528">
    <property type="entry name" value="BPD_transp_1"/>
    <property type="match status" value="1"/>
</dbReference>
<dbReference type="SUPFAM" id="SSF161098">
    <property type="entry name" value="MetI-like"/>
    <property type="match status" value="1"/>
</dbReference>
<evidence type="ECO:0000256" key="7">
    <source>
        <dbReference type="ARBA" id="ARBA00035652"/>
    </source>
</evidence>
<reference evidence="10 11" key="1">
    <citation type="submission" date="2018-06" db="EMBL/GenBank/DDBJ databases">
        <authorList>
            <consortium name="Pathogen Informatics"/>
            <person name="Doyle S."/>
        </authorList>
    </citation>
    <scope>NUCLEOTIDE SEQUENCE [LARGE SCALE GENOMIC DNA]</scope>
    <source>
        <strain evidence="10 11">NCTC12112</strain>
    </source>
</reference>
<dbReference type="CDD" id="cd13609">
    <property type="entry name" value="PBP2_Opu_like_1"/>
    <property type="match status" value="1"/>
</dbReference>
<dbReference type="InterPro" id="IPR007210">
    <property type="entry name" value="ABC_Gly_betaine_transp_sub-bd"/>
</dbReference>
<feature type="transmembrane region" description="Helical" evidence="8">
    <location>
        <begin position="179"/>
        <end position="205"/>
    </location>
</feature>
<comment type="similarity">
    <text evidence="7">In the N-terminal section; belongs to the binding-protein-dependent transport system permease family.</text>
</comment>
<keyword evidence="2 8" id="KW-0813">Transport</keyword>
<dbReference type="InterPro" id="IPR035906">
    <property type="entry name" value="MetI-like_sf"/>
</dbReference>
<dbReference type="InterPro" id="IPR051204">
    <property type="entry name" value="ABC_transp_perm/SBD"/>
</dbReference>
<dbReference type="GO" id="GO:0022857">
    <property type="term" value="F:transmembrane transporter activity"/>
    <property type="evidence" value="ECO:0007669"/>
    <property type="project" value="InterPro"/>
</dbReference>
<dbReference type="KEGG" id="ful:C4N20_03960"/>
<evidence type="ECO:0000256" key="6">
    <source>
        <dbReference type="ARBA" id="ARBA00035642"/>
    </source>
</evidence>
<feature type="transmembrane region" description="Helical" evidence="8">
    <location>
        <begin position="21"/>
        <end position="46"/>
    </location>
</feature>
<evidence type="ECO:0000313" key="10">
    <source>
        <dbReference type="EMBL" id="SQJ12095.1"/>
    </source>
</evidence>
<proteinExistence type="inferred from homology"/>
<dbReference type="RefSeq" id="WP_005980651.1">
    <property type="nucleotide sequence ID" value="NZ_CABKNW010000005.1"/>
</dbReference>
<feature type="transmembrane region" description="Helical" evidence="8">
    <location>
        <begin position="226"/>
        <end position="248"/>
    </location>
</feature>
<evidence type="ECO:0000256" key="2">
    <source>
        <dbReference type="ARBA" id="ARBA00022448"/>
    </source>
</evidence>
<dbReference type="CDD" id="cd06261">
    <property type="entry name" value="TM_PBP2"/>
    <property type="match status" value="1"/>
</dbReference>
<dbReference type="Gene3D" id="3.40.190.120">
    <property type="entry name" value="Osmoprotection protein (prox), domain 2"/>
    <property type="match status" value="1"/>
</dbReference>
<protein>
    <submittedName>
        <fullName evidence="10">Osmoprotectant-binding protein</fullName>
    </submittedName>
</protein>
<feature type="transmembrane region" description="Helical" evidence="8">
    <location>
        <begin position="66"/>
        <end position="93"/>
    </location>
</feature>
<feature type="domain" description="ABC transmembrane type-1" evidence="9">
    <location>
        <begin position="18"/>
        <end position="197"/>
    </location>
</feature>
<evidence type="ECO:0000313" key="11">
    <source>
        <dbReference type="Proteomes" id="UP000249008"/>
    </source>
</evidence>
<evidence type="ECO:0000256" key="8">
    <source>
        <dbReference type="RuleBase" id="RU363032"/>
    </source>
</evidence>
<sequence length="523" mass="58505">MEFLEYILKIHREIFFFSCEHIFLSFMSIIMAVVIGIPMGIVITYYQKARKTILGATNVIQAVPSMALFGFLIPLIGIGKLPAIIIVVLYSLLPIVKNTYIGLDGINPLTIEAAEGIGMTKFQILQKVQLPLALPVIMGGVRIAVVTSVGLMTIAAFVGAGGLGYLVFSGIRTINNYQILAGAIPACILALLIDYLTGVLEKAVIPTGIQLNKKRSIFNNRKKKRILAVAMFVGIFLTVIFSGMVTMYKPSSEKVIVMGSKEFTEGEILANVMAVMIEEKTDISVDRRFALGGTQICFNALKSKEIDMYVDYTGTVYGDTLKYPPIQDMEEVYNTVKKDMKEKYNIEVLQQLGFNNTYALAVRKDTAEKYNLKTISDLEKAARNLTLSASLEFLNREDCFVGLNKKYKLDFRKIIGIDGSSKYLALTNKESDVIDVYTTDALLQKLDLVVLEDDRHFFPPYYAIPLVREETIEKYPEIVPIIEELQNVLNDTVISSLNYKVENLGKKPKEAALEFIEEYNLLK</sequence>
<dbReference type="FunFam" id="1.10.3720.10:FF:000001">
    <property type="entry name" value="Glycine betaine ABC transporter, permease"/>
    <property type="match status" value="1"/>
</dbReference>
<dbReference type="SUPFAM" id="SSF53850">
    <property type="entry name" value="Periplasmic binding protein-like II"/>
    <property type="match status" value="1"/>
</dbReference>
<dbReference type="PANTHER" id="PTHR30177">
    <property type="entry name" value="GLYCINE BETAINE/L-PROLINE TRANSPORT SYSTEM PERMEASE PROTEIN PROW"/>
    <property type="match status" value="1"/>
</dbReference>
<dbReference type="PANTHER" id="PTHR30177:SF4">
    <property type="entry name" value="OSMOPROTECTANT IMPORT PERMEASE PROTEIN OSMW"/>
    <property type="match status" value="1"/>
</dbReference>
<comment type="similarity">
    <text evidence="6">In the C-terminal section; belongs to the OsmX family.</text>
</comment>
<dbReference type="AlphaFoldDB" id="A0AAX2JDY4"/>
<evidence type="ECO:0000256" key="1">
    <source>
        <dbReference type="ARBA" id="ARBA00004141"/>
    </source>
</evidence>
<dbReference type="Gene3D" id="1.10.3720.10">
    <property type="entry name" value="MetI-like"/>
    <property type="match status" value="1"/>
</dbReference>
<dbReference type="InterPro" id="IPR000515">
    <property type="entry name" value="MetI-like"/>
</dbReference>
<dbReference type="PROSITE" id="PS50928">
    <property type="entry name" value="ABC_TM1"/>
    <property type="match status" value="1"/>
</dbReference>
<comment type="subcellular location">
    <subcellularLocation>
        <location evidence="8">Cell membrane</location>
        <topology evidence="8">Multi-pass membrane protein</topology>
    </subcellularLocation>
    <subcellularLocation>
        <location evidence="1">Membrane</location>
        <topology evidence="1">Multi-pass membrane protein</topology>
    </subcellularLocation>
</comment>
<dbReference type="EMBL" id="LS483487">
    <property type="protein sequence ID" value="SQJ12095.1"/>
    <property type="molecule type" value="Genomic_DNA"/>
</dbReference>
<feature type="transmembrane region" description="Helical" evidence="8">
    <location>
        <begin position="143"/>
        <end position="167"/>
    </location>
</feature>
<evidence type="ECO:0000259" key="9">
    <source>
        <dbReference type="PROSITE" id="PS50928"/>
    </source>
</evidence>
<dbReference type="Proteomes" id="UP000249008">
    <property type="component" value="Chromosome 1"/>
</dbReference>
<accession>A0AAX2JDY4</accession>
<dbReference type="Pfam" id="PF04069">
    <property type="entry name" value="OpuAC"/>
    <property type="match status" value="1"/>
</dbReference>
<comment type="similarity">
    <text evidence="8">Belongs to the binding-protein-dependent transport system permease family.</text>
</comment>
<dbReference type="GO" id="GO:0031460">
    <property type="term" value="P:glycine betaine transport"/>
    <property type="evidence" value="ECO:0007669"/>
    <property type="project" value="TreeGrafter"/>
</dbReference>
<evidence type="ECO:0000256" key="4">
    <source>
        <dbReference type="ARBA" id="ARBA00022989"/>
    </source>
</evidence>
<evidence type="ECO:0000256" key="5">
    <source>
        <dbReference type="ARBA" id="ARBA00023136"/>
    </source>
</evidence>
<evidence type="ECO:0000256" key="3">
    <source>
        <dbReference type="ARBA" id="ARBA00022692"/>
    </source>
</evidence>
<organism evidence="10 11">
    <name type="scientific">Fusobacterium ulcerans</name>
    <dbReference type="NCBI Taxonomy" id="861"/>
    <lineage>
        <taxon>Bacteria</taxon>
        <taxon>Fusobacteriati</taxon>
        <taxon>Fusobacteriota</taxon>
        <taxon>Fusobacteriia</taxon>
        <taxon>Fusobacteriales</taxon>
        <taxon>Fusobacteriaceae</taxon>
        <taxon>Fusobacterium</taxon>
    </lineage>
</organism>
<dbReference type="Gene3D" id="3.40.190.10">
    <property type="entry name" value="Periplasmic binding protein-like II"/>
    <property type="match status" value="1"/>
</dbReference>
<keyword evidence="4 8" id="KW-1133">Transmembrane helix</keyword>